<evidence type="ECO:0000256" key="5">
    <source>
        <dbReference type="ARBA" id="ARBA00022989"/>
    </source>
</evidence>
<dbReference type="EMBL" id="CU466930">
    <property type="protein sequence ID" value="CAO81108.1"/>
    <property type="molecule type" value="Genomic_DNA"/>
</dbReference>
<dbReference type="PROSITE" id="PS50928">
    <property type="entry name" value="ABC_TM1"/>
    <property type="match status" value="1"/>
</dbReference>
<sequence>MPEKIRMTIIYTVLTICGLAMIIPFIWMLSTSLMTQSEFNKQESTFIPKESYYVWDNGTQKQKIILVQEKGNTSIIHILNKEDKIIEEYKEVPSSQIKMIKKVPSFHWQNYVTAFNKVPFIIYFKNTLVVSFLTLIGVLITSTLAAYAFARMEFLGRDFLFYLFLSMMMVPEPIYLVSSYVLLDKISWLDTYQALIVPWCVNIFTIFLFRQHFKSLPQELFDAAAIDGCSTFGMLWRIMLPLSKSVIATASIFSLIGSWNSFMWPLVMTNRPELRVLQVGLSYFNQEASTQTTLLMAASTFSIVPILILFFMAQKQIIASYAKAGLKD</sequence>
<evidence type="ECO:0000313" key="9">
    <source>
        <dbReference type="EMBL" id="CAO81108.1"/>
    </source>
</evidence>
<dbReference type="HOGENOM" id="CLU_016047_1_1_0"/>
<evidence type="ECO:0000256" key="2">
    <source>
        <dbReference type="ARBA" id="ARBA00022448"/>
    </source>
</evidence>
<dbReference type="GO" id="GO:0016787">
    <property type="term" value="F:hydrolase activity"/>
    <property type="evidence" value="ECO:0007669"/>
    <property type="project" value="UniProtKB-KW"/>
</dbReference>
<feature type="transmembrane region" description="Helical" evidence="7">
    <location>
        <begin position="192"/>
        <end position="209"/>
    </location>
</feature>
<dbReference type="PANTHER" id="PTHR43744:SF12">
    <property type="entry name" value="ABC TRANSPORTER PERMEASE PROTEIN MG189-RELATED"/>
    <property type="match status" value="1"/>
</dbReference>
<gene>
    <name evidence="9" type="ordered locus">CLOAM1248</name>
</gene>
<proteinExistence type="inferred from homology"/>
<feature type="transmembrane region" description="Helical" evidence="7">
    <location>
        <begin position="294"/>
        <end position="313"/>
    </location>
</feature>
<keyword evidence="9" id="KW-0378">Hydrolase</keyword>
<dbReference type="CDD" id="cd06261">
    <property type="entry name" value="TM_PBP2"/>
    <property type="match status" value="1"/>
</dbReference>
<evidence type="ECO:0000313" key="10">
    <source>
        <dbReference type="Proteomes" id="UP000002019"/>
    </source>
</evidence>
<name>B0VIC0_CLOAI</name>
<dbReference type="InterPro" id="IPR035906">
    <property type="entry name" value="MetI-like_sf"/>
</dbReference>
<keyword evidence="4 7" id="KW-0812">Transmembrane</keyword>
<keyword evidence="2 7" id="KW-0813">Transport</keyword>
<keyword evidence="3" id="KW-1003">Cell membrane</keyword>
<reference evidence="9 10" key="1">
    <citation type="journal article" date="2008" name="J. Bacteriol.">
        <title>'Candidatus Cloacamonas acidaminovorans': genome sequence reconstruction provides a first glimpse of a new bacterial division.</title>
        <authorList>
            <person name="Pelletier E."/>
            <person name="Kreimeyer A."/>
            <person name="Bocs S."/>
            <person name="Rouy Z."/>
            <person name="Gyapay G."/>
            <person name="Chouari R."/>
            <person name="Riviere D."/>
            <person name="Ganesan A."/>
            <person name="Daegelen P."/>
            <person name="Sghir A."/>
            <person name="Cohen G.N."/>
            <person name="Medigue C."/>
            <person name="Weissenbach J."/>
            <person name="Le Paslier D."/>
        </authorList>
    </citation>
    <scope>NUCLEOTIDE SEQUENCE [LARGE SCALE GENOMIC DNA]</scope>
    <source>
        <strain evidence="10">Evry</strain>
    </source>
</reference>
<dbReference type="Pfam" id="PF00528">
    <property type="entry name" value="BPD_transp_1"/>
    <property type="match status" value="1"/>
</dbReference>
<comment type="subcellular location">
    <subcellularLocation>
        <location evidence="1 7">Cell membrane</location>
        <topology evidence="1 7">Multi-pass membrane protein</topology>
    </subcellularLocation>
</comment>
<comment type="similarity">
    <text evidence="7">Belongs to the binding-protein-dependent transport system permease family.</text>
</comment>
<evidence type="ECO:0000256" key="4">
    <source>
        <dbReference type="ARBA" id="ARBA00022692"/>
    </source>
</evidence>
<feature type="transmembrane region" description="Helical" evidence="7">
    <location>
        <begin position="9"/>
        <end position="29"/>
    </location>
</feature>
<protein>
    <submittedName>
        <fullName evidence="9">Sugar permeases (Modular protein)</fullName>
        <ecNumber evidence="9">3.6.3.17</ecNumber>
    </submittedName>
</protein>
<dbReference type="RefSeq" id="WP_015424966.1">
    <property type="nucleotide sequence ID" value="NC_020449.1"/>
</dbReference>
<dbReference type="eggNOG" id="COG0395">
    <property type="taxonomic scope" value="Bacteria"/>
</dbReference>
<feature type="transmembrane region" description="Helical" evidence="7">
    <location>
        <begin position="159"/>
        <end position="180"/>
    </location>
</feature>
<dbReference type="STRING" id="459349.CLOAM1248"/>
<dbReference type="EC" id="3.6.3.17" evidence="9"/>
<dbReference type="SUPFAM" id="SSF161098">
    <property type="entry name" value="MetI-like"/>
    <property type="match status" value="1"/>
</dbReference>
<dbReference type="GO" id="GO:0055085">
    <property type="term" value="P:transmembrane transport"/>
    <property type="evidence" value="ECO:0007669"/>
    <property type="project" value="InterPro"/>
</dbReference>
<dbReference type="InterPro" id="IPR000515">
    <property type="entry name" value="MetI-like"/>
</dbReference>
<dbReference type="GO" id="GO:0005886">
    <property type="term" value="C:plasma membrane"/>
    <property type="evidence" value="ECO:0007669"/>
    <property type="project" value="UniProtKB-SubCell"/>
</dbReference>
<dbReference type="PANTHER" id="PTHR43744">
    <property type="entry name" value="ABC TRANSPORTER PERMEASE PROTEIN MG189-RELATED-RELATED"/>
    <property type="match status" value="1"/>
</dbReference>
<evidence type="ECO:0000256" key="3">
    <source>
        <dbReference type="ARBA" id="ARBA00022475"/>
    </source>
</evidence>
<organism evidence="9 10">
    <name type="scientific">Cloacimonas acidaminovorans (strain Evry)</name>
    <dbReference type="NCBI Taxonomy" id="459349"/>
    <lineage>
        <taxon>Bacteria</taxon>
        <taxon>Pseudomonadati</taxon>
        <taxon>Candidatus Cloacimonadota</taxon>
        <taxon>Candidatus Cloacimonadia</taxon>
        <taxon>Candidatus Cloacimonadales</taxon>
        <taxon>Candidatus Cloacimonadaceae</taxon>
        <taxon>Candidatus Cloacimonas</taxon>
    </lineage>
</organism>
<feature type="transmembrane region" description="Helical" evidence="7">
    <location>
        <begin position="246"/>
        <end position="267"/>
    </location>
</feature>
<dbReference type="AlphaFoldDB" id="B0VIC0"/>
<dbReference type="Proteomes" id="UP000002019">
    <property type="component" value="Chromosome"/>
</dbReference>
<dbReference type="Gene3D" id="1.10.3720.10">
    <property type="entry name" value="MetI-like"/>
    <property type="match status" value="1"/>
</dbReference>
<evidence type="ECO:0000256" key="7">
    <source>
        <dbReference type="RuleBase" id="RU363032"/>
    </source>
</evidence>
<evidence type="ECO:0000256" key="1">
    <source>
        <dbReference type="ARBA" id="ARBA00004651"/>
    </source>
</evidence>
<keyword evidence="5 7" id="KW-1133">Transmembrane helix</keyword>
<dbReference type="KEGG" id="caci:CLOAM1248"/>
<feature type="transmembrane region" description="Helical" evidence="7">
    <location>
        <begin position="128"/>
        <end position="150"/>
    </location>
</feature>
<dbReference type="OrthoDB" id="9771544at2"/>
<evidence type="ECO:0000256" key="6">
    <source>
        <dbReference type="ARBA" id="ARBA00023136"/>
    </source>
</evidence>
<evidence type="ECO:0000259" key="8">
    <source>
        <dbReference type="PROSITE" id="PS50928"/>
    </source>
</evidence>
<keyword evidence="6 7" id="KW-0472">Membrane</keyword>
<feature type="domain" description="ABC transmembrane type-1" evidence="8">
    <location>
        <begin position="124"/>
        <end position="313"/>
    </location>
</feature>
<accession>B0VIC0</accession>
<keyword evidence="10" id="KW-1185">Reference proteome</keyword>